<accession>A0ACD0NU17</accession>
<keyword evidence="2" id="KW-1185">Reference proteome</keyword>
<evidence type="ECO:0000313" key="2">
    <source>
        <dbReference type="Proteomes" id="UP000245626"/>
    </source>
</evidence>
<name>A0ACD0NU17_9BASI</name>
<gene>
    <name evidence="1" type="ORF">IE53DRAFT_152075</name>
</gene>
<keyword evidence="1" id="KW-0489">Methyltransferase</keyword>
<dbReference type="EMBL" id="KZ820068">
    <property type="protein sequence ID" value="PWN49322.1"/>
    <property type="molecule type" value="Genomic_DNA"/>
</dbReference>
<dbReference type="Proteomes" id="UP000245626">
    <property type="component" value="Unassembled WGS sequence"/>
</dbReference>
<evidence type="ECO:0000313" key="1">
    <source>
        <dbReference type="EMBL" id="PWN49322.1"/>
    </source>
</evidence>
<protein>
    <submittedName>
        <fullName evidence="1">S-adenosyl-L-methionine-dependent methyltransferase</fullName>
    </submittedName>
</protein>
<keyword evidence="1" id="KW-0808">Transferase</keyword>
<organism evidence="1 2">
    <name type="scientific">Violaceomyces palustris</name>
    <dbReference type="NCBI Taxonomy" id="1673888"/>
    <lineage>
        <taxon>Eukaryota</taxon>
        <taxon>Fungi</taxon>
        <taxon>Dikarya</taxon>
        <taxon>Basidiomycota</taxon>
        <taxon>Ustilaginomycotina</taxon>
        <taxon>Ustilaginomycetes</taxon>
        <taxon>Violaceomycetales</taxon>
        <taxon>Violaceomycetaceae</taxon>
        <taxon>Violaceomyces</taxon>
    </lineage>
</organism>
<reference evidence="1 2" key="1">
    <citation type="journal article" date="2018" name="Mol. Biol. Evol.">
        <title>Broad Genomic Sampling Reveals a Smut Pathogenic Ancestry of the Fungal Clade Ustilaginomycotina.</title>
        <authorList>
            <person name="Kijpornyongpan T."/>
            <person name="Mondo S.J."/>
            <person name="Barry K."/>
            <person name="Sandor L."/>
            <person name="Lee J."/>
            <person name="Lipzen A."/>
            <person name="Pangilinan J."/>
            <person name="LaButti K."/>
            <person name="Hainaut M."/>
            <person name="Henrissat B."/>
            <person name="Grigoriev I.V."/>
            <person name="Spatafora J.W."/>
            <person name="Aime M.C."/>
        </authorList>
    </citation>
    <scope>NUCLEOTIDE SEQUENCE [LARGE SCALE GENOMIC DNA]</scope>
    <source>
        <strain evidence="1 2">SA 807</strain>
    </source>
</reference>
<proteinExistence type="predicted"/>
<sequence>MSSKEQGGEGGEAAEAASRWSNCSTSYNLGSGQPISMPLIQSGFDHQFFPLLDAELAKRGGGGDPTKEPSSPLRILSLCGGTGAETLTLCQRYSADQVRILTTDISEGMLKVCQDTLDKRGLGDRVETRIMDATDVQAPDESYDVVTLIMGPMLLPDPEACFRHVHRVLKPGGLLCTMTPGKMGVHDVMTETRRRLLEDLGREKDYKSVYDQDMFRLWGKPELLSSRIESTGLFVTVEARCDQATILLPTVEVLEESLASLRDNPGTKQAYCKDLSQDQVSRFHEEVRSEFFRQRDSCQDKAKFGIEAQTNCAWAFKASK</sequence>